<reference evidence="1" key="3">
    <citation type="submission" date="2010-09" db="EMBL/GenBank/DDBJ databases">
        <title>Annotation of Gaeumannomyces graminis var. tritici R3-111a-1.</title>
        <authorList>
            <consortium name="The Broad Institute Genome Sequencing Platform"/>
            <person name="Ma L.-J."/>
            <person name="Dead R."/>
            <person name="Young S.K."/>
            <person name="Zeng Q."/>
            <person name="Gargeya S."/>
            <person name="Fitzgerald M."/>
            <person name="Haas B."/>
            <person name="Abouelleil A."/>
            <person name="Alvarado L."/>
            <person name="Arachchi H.M."/>
            <person name="Berlin A."/>
            <person name="Brown A."/>
            <person name="Chapman S.B."/>
            <person name="Chen Z."/>
            <person name="Dunbar C."/>
            <person name="Freedman E."/>
            <person name="Gearin G."/>
            <person name="Gellesch M."/>
            <person name="Goldberg J."/>
            <person name="Griggs A."/>
            <person name="Gujja S."/>
            <person name="Heiman D."/>
            <person name="Howarth C."/>
            <person name="Larson L."/>
            <person name="Lui A."/>
            <person name="MacDonald P.J.P."/>
            <person name="Mehta T."/>
            <person name="Montmayeur A."/>
            <person name="Murphy C."/>
            <person name="Neiman D."/>
            <person name="Pearson M."/>
            <person name="Priest M."/>
            <person name="Roberts A."/>
            <person name="Saif S."/>
            <person name="Shea T."/>
            <person name="Shenoy N."/>
            <person name="Sisk P."/>
            <person name="Stolte C."/>
            <person name="Sykes S."/>
            <person name="Yandava C."/>
            <person name="Wortman J."/>
            <person name="Nusbaum C."/>
            <person name="Birren B."/>
        </authorList>
    </citation>
    <scope>NUCLEOTIDE SEQUENCE</scope>
    <source>
        <strain evidence="1">R3-111a-1</strain>
    </source>
</reference>
<accession>J3PKZ7</accession>
<dbReference type="Proteomes" id="UP000006039">
    <property type="component" value="Unassembled WGS sequence"/>
</dbReference>
<dbReference type="Gene3D" id="3.90.180.10">
    <property type="entry name" value="Medium-chain alcohol dehydrogenases, catalytic domain"/>
    <property type="match status" value="1"/>
</dbReference>
<protein>
    <submittedName>
        <fullName evidence="1 2">Uncharacterized protein</fullName>
    </submittedName>
</protein>
<proteinExistence type="predicted"/>
<evidence type="ECO:0000313" key="3">
    <source>
        <dbReference type="Proteomes" id="UP000006039"/>
    </source>
</evidence>
<gene>
    <name evidence="2" type="primary">20354684</name>
    <name evidence="1" type="ORF">GGTG_14226</name>
</gene>
<dbReference type="VEuPathDB" id="FungiDB:GGTG_14226"/>
<keyword evidence="3" id="KW-1185">Reference proteome</keyword>
<dbReference type="OrthoDB" id="442947at2759"/>
<reference evidence="3" key="1">
    <citation type="submission" date="2010-07" db="EMBL/GenBank/DDBJ databases">
        <title>The genome sequence of Gaeumannomyces graminis var. tritici strain R3-111a-1.</title>
        <authorList>
            <consortium name="The Broad Institute Genome Sequencing Platform"/>
            <person name="Ma L.-J."/>
            <person name="Dead R."/>
            <person name="Young S."/>
            <person name="Zeng Q."/>
            <person name="Koehrsen M."/>
            <person name="Alvarado L."/>
            <person name="Berlin A."/>
            <person name="Chapman S.B."/>
            <person name="Chen Z."/>
            <person name="Freedman E."/>
            <person name="Gellesch M."/>
            <person name="Goldberg J."/>
            <person name="Griggs A."/>
            <person name="Gujja S."/>
            <person name="Heilman E.R."/>
            <person name="Heiman D."/>
            <person name="Hepburn T."/>
            <person name="Howarth C."/>
            <person name="Jen D."/>
            <person name="Larson L."/>
            <person name="Mehta T."/>
            <person name="Neiman D."/>
            <person name="Pearson M."/>
            <person name="Roberts A."/>
            <person name="Saif S."/>
            <person name="Shea T."/>
            <person name="Shenoy N."/>
            <person name="Sisk P."/>
            <person name="Stolte C."/>
            <person name="Sykes S."/>
            <person name="Walk T."/>
            <person name="White J."/>
            <person name="Yandava C."/>
            <person name="Haas B."/>
            <person name="Nusbaum C."/>
            <person name="Birren B."/>
        </authorList>
    </citation>
    <scope>NUCLEOTIDE SEQUENCE [LARGE SCALE GENOMIC DNA]</scope>
    <source>
        <strain evidence="3">R3-111a-1</strain>
    </source>
</reference>
<dbReference type="STRING" id="644352.J3PKZ7"/>
<reference evidence="2" key="5">
    <citation type="submission" date="2018-04" db="UniProtKB">
        <authorList>
            <consortium name="EnsemblFungi"/>
        </authorList>
    </citation>
    <scope>IDENTIFICATION</scope>
    <source>
        <strain evidence="2">R3-111a-1</strain>
    </source>
</reference>
<dbReference type="HOGENOM" id="CLU_2512751_0_0_1"/>
<reference evidence="2" key="4">
    <citation type="journal article" date="2015" name="G3 (Bethesda)">
        <title>Genome sequences of three phytopathogenic species of the Magnaporthaceae family of fungi.</title>
        <authorList>
            <person name="Okagaki L.H."/>
            <person name="Nunes C.C."/>
            <person name="Sailsbery J."/>
            <person name="Clay B."/>
            <person name="Brown D."/>
            <person name="John T."/>
            <person name="Oh Y."/>
            <person name="Young N."/>
            <person name="Fitzgerald M."/>
            <person name="Haas B.J."/>
            <person name="Zeng Q."/>
            <person name="Young S."/>
            <person name="Adiconis X."/>
            <person name="Fan L."/>
            <person name="Levin J.Z."/>
            <person name="Mitchell T.K."/>
            <person name="Okubara P.A."/>
            <person name="Farman M.L."/>
            <person name="Kohn L.M."/>
            <person name="Birren B."/>
            <person name="Ma L.-J."/>
            <person name="Dean R.A."/>
        </authorList>
    </citation>
    <scope>NUCLEOTIDE SEQUENCE</scope>
    <source>
        <strain evidence="2">R3-111a-1</strain>
    </source>
</reference>
<name>J3PKZ7_GAET3</name>
<dbReference type="GeneID" id="20354684"/>
<dbReference type="AlphaFoldDB" id="J3PKZ7"/>
<sequence>MCRILGYEGVSVIDAVGPTSPCSSRATAVLISCITACSTYDYCRRGIYSYCRTGGWILGNVIDGGGICPHPPRRHQPIPHLRGRG</sequence>
<dbReference type="RefSeq" id="XP_009230417.1">
    <property type="nucleotide sequence ID" value="XM_009232153.1"/>
</dbReference>
<dbReference type="SUPFAM" id="SSF50129">
    <property type="entry name" value="GroES-like"/>
    <property type="match status" value="1"/>
</dbReference>
<dbReference type="InterPro" id="IPR011032">
    <property type="entry name" value="GroES-like_sf"/>
</dbReference>
<evidence type="ECO:0000313" key="2">
    <source>
        <dbReference type="EnsemblFungi" id="EJT68193"/>
    </source>
</evidence>
<evidence type="ECO:0000313" key="1">
    <source>
        <dbReference type="EMBL" id="EJT68193.1"/>
    </source>
</evidence>
<dbReference type="EnsemblFungi" id="EJT68193">
    <property type="protein sequence ID" value="EJT68193"/>
    <property type="gene ID" value="GGTG_14226"/>
</dbReference>
<reference evidence="1" key="2">
    <citation type="submission" date="2010-07" db="EMBL/GenBank/DDBJ databases">
        <authorList>
            <consortium name="The Broad Institute Genome Sequencing Platform"/>
            <consortium name="Broad Institute Genome Sequencing Center for Infectious Disease"/>
            <person name="Ma L.-J."/>
            <person name="Dead R."/>
            <person name="Young S."/>
            <person name="Zeng Q."/>
            <person name="Koehrsen M."/>
            <person name="Alvarado L."/>
            <person name="Berlin A."/>
            <person name="Chapman S.B."/>
            <person name="Chen Z."/>
            <person name="Freedman E."/>
            <person name="Gellesch M."/>
            <person name="Goldberg J."/>
            <person name="Griggs A."/>
            <person name="Gujja S."/>
            <person name="Heilman E.R."/>
            <person name="Heiman D."/>
            <person name="Hepburn T."/>
            <person name="Howarth C."/>
            <person name="Jen D."/>
            <person name="Larson L."/>
            <person name="Mehta T."/>
            <person name="Neiman D."/>
            <person name="Pearson M."/>
            <person name="Roberts A."/>
            <person name="Saif S."/>
            <person name="Shea T."/>
            <person name="Shenoy N."/>
            <person name="Sisk P."/>
            <person name="Stolte C."/>
            <person name="Sykes S."/>
            <person name="Walk T."/>
            <person name="White J."/>
            <person name="Yandava C."/>
            <person name="Haas B."/>
            <person name="Nusbaum C."/>
            <person name="Birren B."/>
        </authorList>
    </citation>
    <scope>NUCLEOTIDE SEQUENCE</scope>
    <source>
        <strain evidence="1">R3-111a-1</strain>
    </source>
</reference>
<organism evidence="1">
    <name type="scientific">Gaeumannomyces tritici (strain R3-111a-1)</name>
    <name type="common">Wheat and barley take-all root rot fungus</name>
    <name type="synonym">Gaeumannomyces graminis var. tritici</name>
    <dbReference type="NCBI Taxonomy" id="644352"/>
    <lineage>
        <taxon>Eukaryota</taxon>
        <taxon>Fungi</taxon>
        <taxon>Dikarya</taxon>
        <taxon>Ascomycota</taxon>
        <taxon>Pezizomycotina</taxon>
        <taxon>Sordariomycetes</taxon>
        <taxon>Sordariomycetidae</taxon>
        <taxon>Magnaporthales</taxon>
        <taxon>Magnaporthaceae</taxon>
        <taxon>Gaeumannomyces</taxon>
    </lineage>
</organism>
<dbReference type="EMBL" id="GL385580">
    <property type="protein sequence ID" value="EJT68193.1"/>
    <property type="molecule type" value="Genomic_DNA"/>
</dbReference>